<evidence type="ECO:0000256" key="2">
    <source>
        <dbReference type="SAM" id="Phobius"/>
    </source>
</evidence>
<reference evidence="3" key="1">
    <citation type="submission" date="2020-10" db="EMBL/GenBank/DDBJ databases">
        <authorList>
            <person name="Gilroy R."/>
        </authorList>
    </citation>
    <scope>NUCLEOTIDE SEQUENCE</scope>
    <source>
        <strain evidence="3">ChiSjej6B24-2974</strain>
    </source>
</reference>
<feature type="compositionally biased region" description="Low complexity" evidence="1">
    <location>
        <begin position="225"/>
        <end position="235"/>
    </location>
</feature>
<sequence>MAKKAKTSARSKGYRKTVKKQPFLTKKEIIILVAIIAVIALALILFSLLYDDGSLDVVDGVAQMDNPEVSLVTSDIVGEETKYFKVGEVGEIDGYTRERVENSADANLATYNYYSEDETAPIDYLHVGAGSGTPENLMATALYSYMMSGISVDSQSETEVNGHDVQYAVISFEYPMTEDTEQTAETDAEATQAPEEGVADAAEATAEPEMTAEPEASVEPEETAALEATAAPEAGEGTEDTSADPASDSTAGTETELSRYSCQQMLIAYVQSEMNSNYSISLNVTLSGETDAAVDAEGLTAYTDELYLSEEELLSYLEQAMQAVYPAAEAE</sequence>
<accession>A0A9D1CY11</accession>
<keyword evidence="2" id="KW-0812">Transmembrane</keyword>
<reference evidence="3" key="2">
    <citation type="journal article" date="2021" name="PeerJ">
        <title>Extensive microbial diversity within the chicken gut microbiome revealed by metagenomics and culture.</title>
        <authorList>
            <person name="Gilroy R."/>
            <person name="Ravi A."/>
            <person name="Getino M."/>
            <person name="Pursley I."/>
            <person name="Horton D.L."/>
            <person name="Alikhan N.F."/>
            <person name="Baker D."/>
            <person name="Gharbi K."/>
            <person name="Hall N."/>
            <person name="Watson M."/>
            <person name="Adriaenssens E.M."/>
            <person name="Foster-Nyarko E."/>
            <person name="Jarju S."/>
            <person name="Secka A."/>
            <person name="Antonio M."/>
            <person name="Oren A."/>
            <person name="Chaudhuri R.R."/>
            <person name="La Ragione R."/>
            <person name="Hildebrand F."/>
            <person name="Pallen M.J."/>
        </authorList>
    </citation>
    <scope>NUCLEOTIDE SEQUENCE</scope>
    <source>
        <strain evidence="3">ChiSjej6B24-2974</strain>
    </source>
</reference>
<protein>
    <submittedName>
        <fullName evidence="3">Uncharacterized protein</fullName>
    </submittedName>
</protein>
<dbReference type="AlphaFoldDB" id="A0A9D1CY11"/>
<gene>
    <name evidence="3" type="ORF">IAA52_08155</name>
</gene>
<keyword evidence="2" id="KW-0472">Membrane</keyword>
<keyword evidence="2" id="KW-1133">Transmembrane helix</keyword>
<evidence type="ECO:0000313" key="3">
    <source>
        <dbReference type="EMBL" id="HIQ83060.1"/>
    </source>
</evidence>
<evidence type="ECO:0000256" key="1">
    <source>
        <dbReference type="SAM" id="MobiDB-lite"/>
    </source>
</evidence>
<feature type="region of interest" description="Disordered" evidence="1">
    <location>
        <begin position="179"/>
        <end position="257"/>
    </location>
</feature>
<feature type="compositionally biased region" description="Acidic residues" evidence="1">
    <location>
        <begin position="179"/>
        <end position="188"/>
    </location>
</feature>
<feature type="compositionally biased region" description="Polar residues" evidence="1">
    <location>
        <begin position="247"/>
        <end position="257"/>
    </location>
</feature>
<name>A0A9D1CY11_9FIRM</name>
<proteinExistence type="predicted"/>
<feature type="compositionally biased region" description="Low complexity" evidence="1">
    <location>
        <begin position="189"/>
        <end position="209"/>
    </location>
</feature>
<comment type="caution">
    <text evidence="3">The sequence shown here is derived from an EMBL/GenBank/DDBJ whole genome shotgun (WGS) entry which is preliminary data.</text>
</comment>
<evidence type="ECO:0000313" key="4">
    <source>
        <dbReference type="Proteomes" id="UP000824260"/>
    </source>
</evidence>
<organism evidence="3 4">
    <name type="scientific">Candidatus Pullichristensenella stercorigallinarum</name>
    <dbReference type="NCBI Taxonomy" id="2840909"/>
    <lineage>
        <taxon>Bacteria</taxon>
        <taxon>Bacillati</taxon>
        <taxon>Bacillota</taxon>
        <taxon>Clostridia</taxon>
        <taxon>Candidatus Pullichristensenella</taxon>
    </lineage>
</organism>
<feature type="compositionally biased region" description="Acidic residues" evidence="1">
    <location>
        <begin position="210"/>
        <end position="224"/>
    </location>
</feature>
<feature type="transmembrane region" description="Helical" evidence="2">
    <location>
        <begin position="29"/>
        <end position="50"/>
    </location>
</feature>
<dbReference type="EMBL" id="DVFZ01000082">
    <property type="protein sequence ID" value="HIQ83060.1"/>
    <property type="molecule type" value="Genomic_DNA"/>
</dbReference>
<dbReference type="Proteomes" id="UP000824260">
    <property type="component" value="Unassembled WGS sequence"/>
</dbReference>